<dbReference type="Pfam" id="PF01129">
    <property type="entry name" value="ART"/>
    <property type="match status" value="1"/>
</dbReference>
<dbReference type="InterPro" id="IPR000768">
    <property type="entry name" value="ART"/>
</dbReference>
<keyword evidence="4" id="KW-0548">Nucleotidyltransferase</keyword>
<protein>
    <recommendedName>
        <fullName evidence="7">NAD(P)(+)--arginine ADP-ribosyltransferase</fullName>
        <ecNumber evidence="7">2.4.2.31</ecNumber>
    </recommendedName>
    <alternativeName>
        <fullName evidence="7">Mono(ADP-ribosyl)transferase</fullName>
    </alternativeName>
</protein>
<keyword evidence="3 7" id="KW-0808">Transferase</keyword>
<evidence type="ECO:0000313" key="8">
    <source>
        <dbReference type="EMBL" id="KAL0154207.1"/>
    </source>
</evidence>
<dbReference type="EMBL" id="JAMKFB020000039">
    <property type="protein sequence ID" value="KAL0154207.1"/>
    <property type="molecule type" value="Genomic_DNA"/>
</dbReference>
<dbReference type="GO" id="GO:0106274">
    <property type="term" value="F:NAD+-protein-arginine ADP-ribosyltransferase activity"/>
    <property type="evidence" value="ECO:0007669"/>
    <property type="project" value="UniProtKB-EC"/>
</dbReference>
<evidence type="ECO:0000313" key="9">
    <source>
        <dbReference type="Proteomes" id="UP001529510"/>
    </source>
</evidence>
<comment type="similarity">
    <text evidence="1 7">Belongs to the Arg-specific ADP-ribosyltransferase family.</text>
</comment>
<evidence type="ECO:0000256" key="1">
    <source>
        <dbReference type="ARBA" id="ARBA00009558"/>
    </source>
</evidence>
<sequence>DHRNAAAEQIFPLDMAPNSVDDNYDGCTKEMANLVKTKYLEKEMSDSPEFKKSWQ</sequence>
<dbReference type="PANTHER" id="PTHR10339">
    <property type="entry name" value="ADP-RIBOSYLTRANSFERASE"/>
    <property type="match status" value="1"/>
</dbReference>
<dbReference type="AlphaFoldDB" id="A0ABD0MYC5"/>
<keyword evidence="5 7" id="KW-0521">NADP</keyword>
<comment type="caution">
    <text evidence="8">The sequence shown here is derived from an EMBL/GenBank/DDBJ whole genome shotgun (WGS) entry which is preliminary data.</text>
</comment>
<dbReference type="SUPFAM" id="SSF56399">
    <property type="entry name" value="ADP-ribosylation"/>
    <property type="match status" value="1"/>
</dbReference>
<comment type="catalytic activity">
    <reaction evidence="6 7">
        <text>L-arginyl-[protein] + NAD(+) = N(omega)-(ADP-D-ribosyl)-L-arginyl-[protein] + nicotinamide + H(+)</text>
        <dbReference type="Rhea" id="RHEA:19149"/>
        <dbReference type="Rhea" id="RHEA-COMP:10532"/>
        <dbReference type="Rhea" id="RHEA-COMP:15087"/>
        <dbReference type="ChEBI" id="CHEBI:15378"/>
        <dbReference type="ChEBI" id="CHEBI:17154"/>
        <dbReference type="ChEBI" id="CHEBI:29965"/>
        <dbReference type="ChEBI" id="CHEBI:57540"/>
        <dbReference type="ChEBI" id="CHEBI:142554"/>
        <dbReference type="EC" id="2.4.2.31"/>
    </reaction>
</comment>
<proteinExistence type="inferred from homology"/>
<reference evidence="8 9" key="1">
    <citation type="submission" date="2024-05" db="EMBL/GenBank/DDBJ databases">
        <title>Genome sequencing and assembly of Indian major carp, Cirrhinus mrigala (Hamilton, 1822).</title>
        <authorList>
            <person name="Mohindra V."/>
            <person name="Chowdhury L.M."/>
            <person name="Lal K."/>
            <person name="Jena J.K."/>
        </authorList>
    </citation>
    <scope>NUCLEOTIDE SEQUENCE [LARGE SCALE GENOMIC DNA]</scope>
    <source>
        <strain evidence="8">CM1030</strain>
        <tissue evidence="8">Blood</tissue>
    </source>
</reference>
<feature type="non-terminal residue" evidence="8">
    <location>
        <position position="1"/>
    </location>
</feature>
<evidence type="ECO:0000256" key="6">
    <source>
        <dbReference type="ARBA" id="ARBA00047597"/>
    </source>
</evidence>
<keyword evidence="9" id="KW-1185">Reference proteome</keyword>
<name>A0ABD0MYC5_CIRMR</name>
<keyword evidence="2 7" id="KW-0328">Glycosyltransferase</keyword>
<accession>A0ABD0MYC5</accession>
<dbReference type="InterPro" id="IPR050999">
    <property type="entry name" value="ADP-ribosyltransferase_ARG"/>
</dbReference>
<keyword evidence="7" id="KW-0520">NAD</keyword>
<dbReference type="PANTHER" id="PTHR10339:SF27">
    <property type="entry name" value="NAD(P)(+)--ARGININE ADP-RIBOSYLTRANSFERASE"/>
    <property type="match status" value="1"/>
</dbReference>
<evidence type="ECO:0000256" key="5">
    <source>
        <dbReference type="ARBA" id="ARBA00022857"/>
    </source>
</evidence>
<organism evidence="8 9">
    <name type="scientific">Cirrhinus mrigala</name>
    <name type="common">Mrigala</name>
    <dbReference type="NCBI Taxonomy" id="683832"/>
    <lineage>
        <taxon>Eukaryota</taxon>
        <taxon>Metazoa</taxon>
        <taxon>Chordata</taxon>
        <taxon>Craniata</taxon>
        <taxon>Vertebrata</taxon>
        <taxon>Euteleostomi</taxon>
        <taxon>Actinopterygii</taxon>
        <taxon>Neopterygii</taxon>
        <taxon>Teleostei</taxon>
        <taxon>Ostariophysi</taxon>
        <taxon>Cypriniformes</taxon>
        <taxon>Cyprinidae</taxon>
        <taxon>Labeoninae</taxon>
        <taxon>Labeonini</taxon>
        <taxon>Cirrhinus</taxon>
    </lineage>
</organism>
<dbReference type="Gene3D" id="3.90.176.10">
    <property type="entry name" value="Toxin ADP-ribosyltransferase, Chain A, domain 1"/>
    <property type="match status" value="1"/>
</dbReference>
<dbReference type="GO" id="GO:0016779">
    <property type="term" value="F:nucleotidyltransferase activity"/>
    <property type="evidence" value="ECO:0007669"/>
    <property type="project" value="UniProtKB-KW"/>
</dbReference>
<dbReference type="Proteomes" id="UP001529510">
    <property type="component" value="Unassembled WGS sequence"/>
</dbReference>
<gene>
    <name evidence="8" type="ORF">M9458_050461</name>
</gene>
<evidence type="ECO:0000256" key="2">
    <source>
        <dbReference type="ARBA" id="ARBA00022676"/>
    </source>
</evidence>
<evidence type="ECO:0000256" key="4">
    <source>
        <dbReference type="ARBA" id="ARBA00022695"/>
    </source>
</evidence>
<feature type="non-terminal residue" evidence="8">
    <location>
        <position position="55"/>
    </location>
</feature>
<evidence type="ECO:0000256" key="3">
    <source>
        <dbReference type="ARBA" id="ARBA00022679"/>
    </source>
</evidence>
<dbReference type="EC" id="2.4.2.31" evidence="7"/>
<evidence type="ECO:0000256" key="7">
    <source>
        <dbReference type="RuleBase" id="RU361228"/>
    </source>
</evidence>